<dbReference type="Pfam" id="PF00069">
    <property type="entry name" value="Pkinase"/>
    <property type="match status" value="1"/>
</dbReference>
<feature type="domain" description="Protein kinase" evidence="8">
    <location>
        <begin position="9"/>
        <end position="271"/>
    </location>
</feature>
<evidence type="ECO:0000313" key="10">
    <source>
        <dbReference type="EMBL" id="CAB4540630.1"/>
    </source>
</evidence>
<evidence type="ECO:0000259" key="9">
    <source>
        <dbReference type="PROSITE" id="PS51178"/>
    </source>
</evidence>
<name>A0A6J6BNB9_9ZZZZ</name>
<evidence type="ECO:0000259" key="8">
    <source>
        <dbReference type="PROSITE" id="PS50011"/>
    </source>
</evidence>
<dbReference type="SUPFAM" id="SSF56112">
    <property type="entry name" value="Protein kinase-like (PK-like)"/>
    <property type="match status" value="1"/>
</dbReference>
<dbReference type="EMBL" id="CAEZSC010000072">
    <property type="protein sequence ID" value="CAB4540630.1"/>
    <property type="molecule type" value="Genomic_DNA"/>
</dbReference>
<sequence>MNKVFGGRYEIAQMIGTGGMADVYLGRDTRLARDVAVKVLRSDLARDPSFVARFRKEAFAAAGLNHPGIVSVYDSGEEGSNSYIVMELVTGKTLRELLNSENPPNVDVSLEIVAGILDALAYSHANGIIHRDIKPGNIMVTDAGDVKVMDFGIARAMDDIGATMTNTWNVVGTAQYLSPEQATGEVADARSDIYSVGCLLYELLTSRPPFTGDTPVSIAYQHVSAEFVPACELVPNLDAGLDTILAVALAKDPEHRYQDAELMLADIRRVMKGEGITTKIRRVIPRKRFLVLATTTLALVALLVTATFLGRGASVNSGTQYELPNVVGLTQEAASNLLGGFTINIQRAPDSRIPRDRVASQLPLAASKVQKGSSVTLTISDGPGDTIIPADLIGKSLAQARDLLASVGLIIRQAIPVDSNQAPGIVISVSPLPGTTIPAGSGVILQISSGNIEVPELMGLSEIQARTILIQAGFLVNVIYASDPAQEAGTVLAQAPAVGSTQNIGSSVTVTINKLD</sequence>
<dbReference type="SMART" id="SM00220">
    <property type="entry name" value="S_TKc"/>
    <property type="match status" value="1"/>
</dbReference>
<dbReference type="Gene3D" id="1.10.510.10">
    <property type="entry name" value="Transferase(Phosphotransferase) domain 1"/>
    <property type="match status" value="1"/>
</dbReference>
<gene>
    <name evidence="10" type="ORF">UFOPK1380_01028</name>
    <name evidence="11" type="ORF">UFOPK3874_00044</name>
    <name evidence="12" type="ORF">UFOPK4095_01082</name>
</gene>
<proteinExistence type="predicted"/>
<dbReference type="FunFam" id="3.30.200.20:FF:000035">
    <property type="entry name" value="Serine/threonine protein kinase Stk1"/>
    <property type="match status" value="1"/>
</dbReference>
<dbReference type="PROSITE" id="PS00108">
    <property type="entry name" value="PROTEIN_KINASE_ST"/>
    <property type="match status" value="1"/>
</dbReference>
<dbReference type="InterPro" id="IPR017441">
    <property type="entry name" value="Protein_kinase_ATP_BS"/>
</dbReference>
<dbReference type="PANTHER" id="PTHR43289:SF6">
    <property type="entry name" value="SERINE_THREONINE-PROTEIN KINASE NEKL-3"/>
    <property type="match status" value="1"/>
</dbReference>
<keyword evidence="6" id="KW-0067">ATP-binding</keyword>
<keyword evidence="7" id="KW-0812">Transmembrane</keyword>
<dbReference type="FunFam" id="1.10.510.10:FF:000021">
    <property type="entry name" value="Serine/threonine protein kinase"/>
    <property type="match status" value="1"/>
</dbReference>
<dbReference type="Gene3D" id="3.30.10.20">
    <property type="match status" value="3"/>
</dbReference>
<protein>
    <submittedName>
        <fullName evidence="10">Unannotated protein</fullName>
    </submittedName>
</protein>
<dbReference type="InterPro" id="IPR011009">
    <property type="entry name" value="Kinase-like_dom_sf"/>
</dbReference>
<feature type="domain" description="PASTA" evidence="9">
    <location>
        <begin position="388"/>
        <end position="449"/>
    </location>
</feature>
<dbReference type="EMBL" id="CAFBNS010000003">
    <property type="protein sequence ID" value="CAB4952703.1"/>
    <property type="molecule type" value="Genomic_DNA"/>
</dbReference>
<evidence type="ECO:0000256" key="3">
    <source>
        <dbReference type="ARBA" id="ARBA00022737"/>
    </source>
</evidence>
<keyword evidence="4" id="KW-0547">Nucleotide-binding</keyword>
<evidence type="ECO:0000256" key="6">
    <source>
        <dbReference type="ARBA" id="ARBA00022840"/>
    </source>
</evidence>
<keyword evidence="7" id="KW-1133">Transmembrane helix</keyword>
<dbReference type="GO" id="GO:0005524">
    <property type="term" value="F:ATP binding"/>
    <property type="evidence" value="ECO:0007669"/>
    <property type="project" value="UniProtKB-KW"/>
</dbReference>
<dbReference type="Pfam" id="PF03793">
    <property type="entry name" value="PASTA"/>
    <property type="match status" value="3"/>
</dbReference>
<dbReference type="Gene3D" id="3.30.200.20">
    <property type="entry name" value="Phosphorylase Kinase, domain 1"/>
    <property type="match status" value="1"/>
</dbReference>
<dbReference type="CDD" id="cd06577">
    <property type="entry name" value="PASTA_pknB"/>
    <property type="match status" value="3"/>
</dbReference>
<accession>A0A6J6BNB9</accession>
<evidence type="ECO:0000256" key="5">
    <source>
        <dbReference type="ARBA" id="ARBA00022777"/>
    </source>
</evidence>
<dbReference type="EMBL" id="CAFBPI010000084">
    <property type="protein sequence ID" value="CAB5022270.1"/>
    <property type="molecule type" value="Genomic_DNA"/>
</dbReference>
<dbReference type="CDD" id="cd14014">
    <property type="entry name" value="STKc_PknB_like"/>
    <property type="match status" value="1"/>
</dbReference>
<reference evidence="10" key="1">
    <citation type="submission" date="2020-05" db="EMBL/GenBank/DDBJ databases">
        <authorList>
            <person name="Chiriac C."/>
            <person name="Salcher M."/>
            <person name="Ghai R."/>
            <person name="Kavagutti S V."/>
        </authorList>
    </citation>
    <scope>NUCLEOTIDE SEQUENCE</scope>
</reference>
<keyword evidence="5" id="KW-0418">Kinase</keyword>
<evidence type="ECO:0000256" key="1">
    <source>
        <dbReference type="ARBA" id="ARBA00022527"/>
    </source>
</evidence>
<keyword evidence="2" id="KW-0808">Transferase</keyword>
<dbReference type="InterPro" id="IPR008271">
    <property type="entry name" value="Ser/Thr_kinase_AS"/>
</dbReference>
<evidence type="ECO:0000313" key="11">
    <source>
        <dbReference type="EMBL" id="CAB4952703.1"/>
    </source>
</evidence>
<evidence type="ECO:0000313" key="12">
    <source>
        <dbReference type="EMBL" id="CAB5022270.1"/>
    </source>
</evidence>
<keyword evidence="7" id="KW-0472">Membrane</keyword>
<keyword evidence="3" id="KW-0677">Repeat</keyword>
<feature type="transmembrane region" description="Helical" evidence="7">
    <location>
        <begin position="289"/>
        <end position="310"/>
    </location>
</feature>
<dbReference type="PROSITE" id="PS51178">
    <property type="entry name" value="PASTA"/>
    <property type="match status" value="3"/>
</dbReference>
<keyword evidence="1" id="KW-0723">Serine/threonine-protein kinase</keyword>
<dbReference type="PANTHER" id="PTHR43289">
    <property type="entry name" value="MITOGEN-ACTIVATED PROTEIN KINASE KINASE KINASE 20-RELATED"/>
    <property type="match status" value="1"/>
</dbReference>
<organism evidence="10">
    <name type="scientific">freshwater metagenome</name>
    <dbReference type="NCBI Taxonomy" id="449393"/>
    <lineage>
        <taxon>unclassified sequences</taxon>
        <taxon>metagenomes</taxon>
        <taxon>ecological metagenomes</taxon>
    </lineage>
</organism>
<dbReference type="AlphaFoldDB" id="A0A6J6BNB9"/>
<evidence type="ECO:0000256" key="7">
    <source>
        <dbReference type="SAM" id="Phobius"/>
    </source>
</evidence>
<evidence type="ECO:0000256" key="4">
    <source>
        <dbReference type="ARBA" id="ARBA00022741"/>
    </source>
</evidence>
<dbReference type="SMART" id="SM00740">
    <property type="entry name" value="PASTA"/>
    <property type="match status" value="3"/>
</dbReference>
<feature type="domain" description="PASTA" evidence="9">
    <location>
        <begin position="318"/>
        <end position="381"/>
    </location>
</feature>
<evidence type="ECO:0000256" key="2">
    <source>
        <dbReference type="ARBA" id="ARBA00022679"/>
    </source>
</evidence>
<dbReference type="InterPro" id="IPR000719">
    <property type="entry name" value="Prot_kinase_dom"/>
</dbReference>
<feature type="domain" description="PASTA" evidence="9">
    <location>
        <begin position="450"/>
        <end position="514"/>
    </location>
</feature>
<dbReference type="PROSITE" id="PS00107">
    <property type="entry name" value="PROTEIN_KINASE_ATP"/>
    <property type="match status" value="1"/>
</dbReference>
<dbReference type="InterPro" id="IPR005543">
    <property type="entry name" value="PASTA_dom"/>
</dbReference>
<dbReference type="PROSITE" id="PS50011">
    <property type="entry name" value="PROTEIN_KINASE_DOM"/>
    <property type="match status" value="1"/>
</dbReference>
<dbReference type="GO" id="GO:0004674">
    <property type="term" value="F:protein serine/threonine kinase activity"/>
    <property type="evidence" value="ECO:0007669"/>
    <property type="project" value="UniProtKB-KW"/>
</dbReference>